<dbReference type="EMBL" id="BLIY01000007">
    <property type="protein sequence ID" value="GFE53593.1"/>
    <property type="molecule type" value="Genomic_DNA"/>
</dbReference>
<comment type="caution">
    <text evidence="2">The sequence shown here is derived from an EMBL/GenBank/DDBJ whole genome shotgun (WGS) entry which is preliminary data.</text>
</comment>
<evidence type="ECO:0000256" key="1">
    <source>
        <dbReference type="SAM" id="Phobius"/>
    </source>
</evidence>
<keyword evidence="1" id="KW-0812">Transmembrane</keyword>
<name>A0A9W5WU63_BABOV</name>
<evidence type="ECO:0000313" key="3">
    <source>
        <dbReference type="Proteomes" id="UP001057455"/>
    </source>
</evidence>
<sequence length="178" mass="20723">MANARQWCGNRFNEAAVNAVKNCRLIHQSRAGCKLNLKITQRKEIRECNNPGYLTKKRIILLALSDDHEGCNIEDIAVCNALADVFENKEVNWHIGQLRGCFGRLPKSDEPIFDNYNPSDLYRYLMLFHITGMVCSTLIIIFFYVVRFITEYDAIIYQPRNSNDNFCFKVMRPITMWS</sequence>
<reference evidence="2" key="1">
    <citation type="submission" date="2019-12" db="EMBL/GenBank/DDBJ databases">
        <title>Genome sequence of Babesia ovis.</title>
        <authorList>
            <person name="Yamagishi J."/>
            <person name="Sevinc F."/>
            <person name="Xuan X."/>
        </authorList>
    </citation>
    <scope>NUCLEOTIDE SEQUENCE</scope>
    <source>
        <strain evidence="2">Selcuk</strain>
    </source>
</reference>
<protein>
    <submittedName>
        <fullName evidence="2">Uncharacterized protein</fullName>
    </submittedName>
</protein>
<keyword evidence="3" id="KW-1185">Reference proteome</keyword>
<organism evidence="2 3">
    <name type="scientific">Babesia ovis</name>
    <dbReference type="NCBI Taxonomy" id="5869"/>
    <lineage>
        <taxon>Eukaryota</taxon>
        <taxon>Sar</taxon>
        <taxon>Alveolata</taxon>
        <taxon>Apicomplexa</taxon>
        <taxon>Aconoidasida</taxon>
        <taxon>Piroplasmida</taxon>
        <taxon>Babesiidae</taxon>
        <taxon>Babesia</taxon>
    </lineage>
</organism>
<keyword evidence="1" id="KW-0472">Membrane</keyword>
<accession>A0A9W5WU63</accession>
<gene>
    <name evidence="2" type="ORF">BaOVIS_009970</name>
</gene>
<dbReference type="OrthoDB" id="328211at2759"/>
<proteinExistence type="predicted"/>
<feature type="transmembrane region" description="Helical" evidence="1">
    <location>
        <begin position="124"/>
        <end position="146"/>
    </location>
</feature>
<dbReference type="Proteomes" id="UP001057455">
    <property type="component" value="Unassembled WGS sequence"/>
</dbReference>
<evidence type="ECO:0000313" key="2">
    <source>
        <dbReference type="EMBL" id="GFE53593.1"/>
    </source>
</evidence>
<dbReference type="AlphaFoldDB" id="A0A9W5WU63"/>
<keyword evidence="1" id="KW-1133">Transmembrane helix</keyword>